<evidence type="ECO:0000313" key="2">
    <source>
        <dbReference type="Proteomes" id="UP000657385"/>
    </source>
</evidence>
<proteinExistence type="predicted"/>
<comment type="caution">
    <text evidence="1">The sequence shown here is derived from an EMBL/GenBank/DDBJ whole genome shotgun (WGS) entry which is preliminary data.</text>
</comment>
<dbReference type="Proteomes" id="UP000657385">
    <property type="component" value="Unassembled WGS sequence"/>
</dbReference>
<organism evidence="1 2">
    <name type="scientific">Streptacidiphilus fuscans</name>
    <dbReference type="NCBI Taxonomy" id="2789292"/>
    <lineage>
        <taxon>Bacteria</taxon>
        <taxon>Bacillati</taxon>
        <taxon>Actinomycetota</taxon>
        <taxon>Actinomycetes</taxon>
        <taxon>Kitasatosporales</taxon>
        <taxon>Streptomycetaceae</taxon>
        <taxon>Streptacidiphilus</taxon>
    </lineage>
</organism>
<dbReference type="RefSeq" id="WP_196196895.1">
    <property type="nucleotide sequence ID" value="NZ_JADPRT010000013.1"/>
</dbReference>
<dbReference type="AlphaFoldDB" id="A0A931FIF0"/>
<name>A0A931FIF0_9ACTN</name>
<protein>
    <recommendedName>
        <fullName evidence="3">Ribosomal protein L7/L12 C-terminal domain-containing protein</fullName>
    </recommendedName>
</protein>
<sequence>MDLEKTDRPSVEQRLETIEQKLDVLLAHLGIDAEGNRVGFGGDPRLVDVEDAVRAGKLIQAIKVYREQTGAGLREAKAAVDGIAAELRRREGR</sequence>
<keyword evidence="2" id="KW-1185">Reference proteome</keyword>
<evidence type="ECO:0008006" key="3">
    <source>
        <dbReference type="Google" id="ProtNLM"/>
    </source>
</evidence>
<evidence type="ECO:0000313" key="1">
    <source>
        <dbReference type="EMBL" id="MBF9071719.1"/>
    </source>
</evidence>
<dbReference type="EMBL" id="JADPRT010000013">
    <property type="protein sequence ID" value="MBF9071719.1"/>
    <property type="molecule type" value="Genomic_DNA"/>
</dbReference>
<dbReference type="InterPro" id="IPR014719">
    <property type="entry name" value="Ribosomal_bL12_C/ClpS-like"/>
</dbReference>
<dbReference type="Gene3D" id="3.30.1390.10">
    <property type="match status" value="1"/>
</dbReference>
<accession>A0A931FIF0</accession>
<gene>
    <name evidence="1" type="ORF">I2501_27215</name>
</gene>
<reference evidence="1" key="1">
    <citation type="submission" date="2020-11" db="EMBL/GenBank/DDBJ databases">
        <title>Isolation and identification of active actinomycetes.</title>
        <authorList>
            <person name="Yu B."/>
        </authorList>
    </citation>
    <scope>NUCLEOTIDE SEQUENCE</scope>
    <source>
        <strain evidence="1">NEAU-YB345</strain>
    </source>
</reference>